<dbReference type="Pfam" id="PF01127">
    <property type="entry name" value="Sdh_cyt"/>
    <property type="match status" value="1"/>
</dbReference>
<evidence type="ECO:0000256" key="4">
    <source>
        <dbReference type="ARBA" id="ARBA00005163"/>
    </source>
</evidence>
<dbReference type="GO" id="GO:0009055">
    <property type="term" value="F:electron transfer activity"/>
    <property type="evidence" value="ECO:0007669"/>
    <property type="project" value="TreeGrafter"/>
</dbReference>
<comment type="function">
    <text evidence="2">Membrane-anchoring subunit of succinate dehydrogenase (SDH).</text>
</comment>
<evidence type="ECO:0000256" key="3">
    <source>
        <dbReference type="ARBA" id="ARBA00004429"/>
    </source>
</evidence>
<evidence type="ECO:0000256" key="10">
    <source>
        <dbReference type="ARBA" id="ARBA00022692"/>
    </source>
</evidence>
<dbReference type="GO" id="GO:0006099">
    <property type="term" value="P:tricarboxylic acid cycle"/>
    <property type="evidence" value="ECO:0007669"/>
    <property type="project" value="UniProtKB-KW"/>
</dbReference>
<dbReference type="GO" id="GO:0017004">
    <property type="term" value="P:cytochrome complex assembly"/>
    <property type="evidence" value="ECO:0007669"/>
    <property type="project" value="TreeGrafter"/>
</dbReference>
<keyword evidence="10 16" id="KW-0812">Transmembrane</keyword>
<evidence type="ECO:0000256" key="2">
    <source>
        <dbReference type="ARBA" id="ARBA00004050"/>
    </source>
</evidence>
<feature type="transmembrane region" description="Helical" evidence="16">
    <location>
        <begin position="95"/>
        <end position="113"/>
    </location>
</feature>
<evidence type="ECO:0000256" key="9">
    <source>
        <dbReference type="ARBA" id="ARBA00022617"/>
    </source>
</evidence>
<evidence type="ECO:0000313" key="17">
    <source>
        <dbReference type="EMBL" id="AIE91797.1"/>
    </source>
</evidence>
<keyword evidence="5" id="KW-0813">Transport</keyword>
<keyword evidence="6" id="KW-1003">Cell membrane</keyword>
<keyword evidence="8" id="KW-0816">Tricarboxylic acid cycle</keyword>
<dbReference type="GO" id="GO:0020037">
    <property type="term" value="F:heme binding"/>
    <property type="evidence" value="ECO:0007669"/>
    <property type="project" value="InterPro"/>
</dbReference>
<reference evidence="17" key="1">
    <citation type="journal article" date="2014" name="Genome Biol. Evol.">
        <title>Pangenome evidence for extensive interdomain horizontal transfer affecting lineage core and shell genes in uncultured planktonic thaumarchaeota and euryarchaeota.</title>
        <authorList>
            <person name="Deschamps P."/>
            <person name="Zivanovic Y."/>
            <person name="Moreira D."/>
            <person name="Rodriguez-Valera F."/>
            <person name="Lopez-Garcia P."/>
        </authorList>
    </citation>
    <scope>NUCLEOTIDE SEQUENCE</scope>
</reference>
<feature type="transmembrane region" description="Helical" evidence="16">
    <location>
        <begin position="60"/>
        <end position="83"/>
    </location>
</feature>
<dbReference type="PANTHER" id="PTHR38689">
    <property type="entry name" value="SUCCINATE DEHYDROGENASE HYDROPHOBIC MEMBRANE ANCHOR SUBUNIT"/>
    <property type="match status" value="1"/>
</dbReference>
<evidence type="ECO:0000256" key="8">
    <source>
        <dbReference type="ARBA" id="ARBA00022532"/>
    </source>
</evidence>
<evidence type="ECO:0000256" key="7">
    <source>
        <dbReference type="ARBA" id="ARBA00022519"/>
    </source>
</evidence>
<dbReference type="GO" id="GO:0005886">
    <property type="term" value="C:plasma membrane"/>
    <property type="evidence" value="ECO:0007669"/>
    <property type="project" value="UniProtKB-SubCell"/>
</dbReference>
<dbReference type="Gene3D" id="1.20.1300.10">
    <property type="entry name" value="Fumarate reductase/succinate dehydrogenase, transmembrane subunit"/>
    <property type="match status" value="1"/>
</dbReference>
<comment type="pathway">
    <text evidence="4">Carbohydrate metabolism; tricarboxylic acid cycle.</text>
</comment>
<organism evidence="17">
    <name type="scientific">uncultured marine thaumarchaeote AD1000_16_B05</name>
    <dbReference type="NCBI Taxonomy" id="1455894"/>
    <lineage>
        <taxon>Archaea</taxon>
        <taxon>Nitrososphaerota</taxon>
        <taxon>environmental samples</taxon>
    </lineage>
</organism>
<accession>A0A075FQ16</accession>
<dbReference type="PANTHER" id="PTHR38689:SF1">
    <property type="entry name" value="SUCCINATE DEHYDROGENASE HYDROPHOBIC MEMBRANE ANCHOR SUBUNIT"/>
    <property type="match status" value="1"/>
</dbReference>
<dbReference type="GO" id="GO:0046872">
    <property type="term" value="F:metal ion binding"/>
    <property type="evidence" value="ECO:0007669"/>
    <property type="project" value="UniProtKB-KW"/>
</dbReference>
<dbReference type="SUPFAM" id="SSF81343">
    <property type="entry name" value="Fumarate reductase respiratory complex transmembrane subunits"/>
    <property type="match status" value="1"/>
</dbReference>
<keyword evidence="9" id="KW-0349">Heme</keyword>
<evidence type="ECO:0000256" key="13">
    <source>
        <dbReference type="ARBA" id="ARBA00022989"/>
    </source>
</evidence>
<comment type="subcellular location">
    <subcellularLocation>
        <location evidence="3">Cell inner membrane</location>
        <topology evidence="3">Multi-pass membrane protein</topology>
    </subcellularLocation>
</comment>
<dbReference type="InterPro" id="IPR014312">
    <property type="entry name" value="Succ_DH_anchor"/>
</dbReference>
<keyword evidence="12" id="KW-0249">Electron transport</keyword>
<keyword evidence="11" id="KW-0479">Metal-binding</keyword>
<evidence type="ECO:0000256" key="16">
    <source>
        <dbReference type="SAM" id="Phobius"/>
    </source>
</evidence>
<evidence type="ECO:0000256" key="6">
    <source>
        <dbReference type="ARBA" id="ARBA00022475"/>
    </source>
</evidence>
<feature type="transmembrane region" description="Helical" evidence="16">
    <location>
        <begin position="21"/>
        <end position="40"/>
    </location>
</feature>
<dbReference type="InterPro" id="IPR000701">
    <property type="entry name" value="SuccDH_FuR_B_TM-su"/>
</dbReference>
<dbReference type="EMBL" id="KF900350">
    <property type="protein sequence ID" value="AIE91797.1"/>
    <property type="molecule type" value="Genomic_DNA"/>
</dbReference>
<evidence type="ECO:0000256" key="15">
    <source>
        <dbReference type="ARBA" id="ARBA00023136"/>
    </source>
</evidence>
<evidence type="ECO:0000256" key="1">
    <source>
        <dbReference type="ARBA" id="ARBA00001971"/>
    </source>
</evidence>
<protein>
    <submittedName>
        <fullName evidence="17">Succinate dehydrogenase cytochrome b556 subunit</fullName>
    </submittedName>
</protein>
<evidence type="ECO:0000256" key="14">
    <source>
        <dbReference type="ARBA" id="ARBA00023004"/>
    </source>
</evidence>
<keyword evidence="14" id="KW-0408">Iron</keyword>
<keyword evidence="15 16" id="KW-0472">Membrane</keyword>
<evidence type="ECO:0000256" key="12">
    <source>
        <dbReference type="ARBA" id="ARBA00022982"/>
    </source>
</evidence>
<comment type="cofactor">
    <cofactor evidence="1">
        <name>heme</name>
        <dbReference type="ChEBI" id="CHEBI:30413"/>
    </cofactor>
</comment>
<name>A0A075FQ16_9ARCH</name>
<dbReference type="AlphaFoldDB" id="A0A075FQ16"/>
<keyword evidence="13 16" id="KW-1133">Transmembrane helix</keyword>
<proteinExistence type="predicted"/>
<evidence type="ECO:0000256" key="5">
    <source>
        <dbReference type="ARBA" id="ARBA00022448"/>
    </source>
</evidence>
<dbReference type="InterPro" id="IPR034804">
    <property type="entry name" value="SQR/QFR_C/D"/>
</dbReference>
<keyword evidence="7" id="KW-0997">Cell inner membrane</keyword>
<evidence type="ECO:0000256" key="11">
    <source>
        <dbReference type="ARBA" id="ARBA00022723"/>
    </source>
</evidence>
<sequence length="123" mass="14186">MNKTQNLIQKRGMFGWLMQRVSGIFLAYALSVHLWTVNVVNQGNLNWQTISARLQEGNFWFIYYILFIPAVIYHAFNGLWSIFMDYNPSPSLKPLIGCLFWIGGIGLTIYGYYGLRPLFGIVP</sequence>